<dbReference type="RefSeq" id="WP_378279712.1">
    <property type="nucleotide sequence ID" value="NZ_JBHSON010000003.1"/>
</dbReference>
<feature type="binding site" evidence="4">
    <location>
        <begin position="80"/>
        <end position="82"/>
    </location>
    <ligand>
        <name>acetyl-CoA</name>
        <dbReference type="ChEBI" id="CHEBI:57288"/>
    </ligand>
</feature>
<dbReference type="Gene3D" id="3.40.630.30">
    <property type="match status" value="2"/>
</dbReference>
<dbReference type="InterPro" id="IPR025559">
    <property type="entry name" value="Eis_dom"/>
</dbReference>
<name>A0ABW0ZS89_9ACTN</name>
<feature type="active site" description="Proton acceptor; via carboxylate" evidence="4">
    <location>
        <position position="399"/>
    </location>
</feature>
<keyword evidence="2 4" id="KW-0808">Transferase</keyword>
<evidence type="ECO:0000259" key="5">
    <source>
        <dbReference type="PROSITE" id="PS51186"/>
    </source>
</evidence>
<dbReference type="CDD" id="cd04301">
    <property type="entry name" value="NAT_SF"/>
    <property type="match status" value="1"/>
</dbReference>
<evidence type="ECO:0000313" key="6">
    <source>
        <dbReference type="EMBL" id="MFC5744494.1"/>
    </source>
</evidence>
<evidence type="ECO:0000256" key="2">
    <source>
        <dbReference type="ARBA" id="ARBA00022679"/>
    </source>
</evidence>
<dbReference type="EMBL" id="JBHSON010000003">
    <property type="protein sequence ID" value="MFC5744494.1"/>
    <property type="molecule type" value="Genomic_DNA"/>
</dbReference>
<dbReference type="Gene3D" id="3.30.1050.10">
    <property type="entry name" value="SCP2 sterol-binding domain"/>
    <property type="match status" value="1"/>
</dbReference>
<keyword evidence="3 4" id="KW-0012">Acyltransferase</keyword>
<organism evidence="6 7">
    <name type="scientific">Actinomadura rugatobispora</name>
    <dbReference type="NCBI Taxonomy" id="1994"/>
    <lineage>
        <taxon>Bacteria</taxon>
        <taxon>Bacillati</taxon>
        <taxon>Actinomycetota</taxon>
        <taxon>Actinomycetes</taxon>
        <taxon>Streptosporangiales</taxon>
        <taxon>Thermomonosporaceae</taxon>
        <taxon>Actinomadura</taxon>
    </lineage>
</organism>
<dbReference type="HAMAP" id="MF_01812">
    <property type="entry name" value="Eis"/>
    <property type="match status" value="1"/>
</dbReference>
<comment type="caution">
    <text evidence="6">The sequence shown here is derived from an EMBL/GenBank/DDBJ whole genome shotgun (WGS) entry which is preliminary data.</text>
</comment>
<protein>
    <submittedName>
        <fullName evidence="6">GNAT family N-acetyltransferase</fullName>
        <ecNumber evidence="6">2.3.1.-</ecNumber>
    </submittedName>
</protein>
<dbReference type="InterPro" id="IPR016181">
    <property type="entry name" value="Acyl_CoA_acyltransferase"/>
</dbReference>
<dbReference type="Pfam" id="PF13530">
    <property type="entry name" value="SCP2_2"/>
    <property type="match status" value="1"/>
</dbReference>
<evidence type="ECO:0000256" key="1">
    <source>
        <dbReference type="ARBA" id="ARBA00009213"/>
    </source>
</evidence>
<dbReference type="PANTHER" id="PTHR37817:SF1">
    <property type="entry name" value="N-ACETYLTRANSFERASE EIS"/>
    <property type="match status" value="1"/>
</dbReference>
<dbReference type="InterPro" id="IPR036527">
    <property type="entry name" value="SCP2_sterol-bd_dom_sf"/>
</dbReference>
<dbReference type="Pfam" id="PF17668">
    <property type="entry name" value="Acetyltransf_17"/>
    <property type="match status" value="1"/>
</dbReference>
<comment type="similarity">
    <text evidence="1 4">Belongs to the acetyltransferase Eis family.</text>
</comment>
<dbReference type="Pfam" id="PF13527">
    <property type="entry name" value="Acetyltransf_9"/>
    <property type="match status" value="1"/>
</dbReference>
<dbReference type="SUPFAM" id="SSF55729">
    <property type="entry name" value="Acyl-CoA N-acyltransferases (Nat)"/>
    <property type="match status" value="1"/>
</dbReference>
<feature type="domain" description="N-acetyltransferase" evidence="5">
    <location>
        <begin position="3"/>
        <end position="146"/>
    </location>
</feature>
<evidence type="ECO:0000256" key="3">
    <source>
        <dbReference type="ARBA" id="ARBA00023315"/>
    </source>
</evidence>
<keyword evidence="7" id="KW-1185">Reference proteome</keyword>
<dbReference type="EC" id="2.3.1.-" evidence="6"/>
<feature type="binding site" evidence="4">
    <location>
        <begin position="116"/>
        <end position="117"/>
    </location>
    <ligand>
        <name>acetyl-CoA</name>
        <dbReference type="ChEBI" id="CHEBI:57288"/>
    </ligand>
</feature>
<feature type="binding site" evidence="4">
    <location>
        <begin position="88"/>
        <end position="93"/>
    </location>
    <ligand>
        <name>acetyl-CoA</name>
        <dbReference type="ChEBI" id="CHEBI:57288"/>
    </ligand>
</feature>
<dbReference type="PANTHER" id="PTHR37817">
    <property type="entry name" value="N-ACETYLTRANSFERASE EIS"/>
    <property type="match status" value="1"/>
</dbReference>
<dbReference type="SUPFAM" id="SSF55718">
    <property type="entry name" value="SCP-like"/>
    <property type="match status" value="1"/>
</dbReference>
<evidence type="ECO:0000313" key="7">
    <source>
        <dbReference type="Proteomes" id="UP001596074"/>
    </source>
</evidence>
<comment type="subunit">
    <text evidence="4">Homohexamer; trimer of dimers.</text>
</comment>
<sequence>MSVEIMVLTTSDEVNAGLRVFLRAMIHLPFHAIDATEITEPGRFLGALDGGEVVGGADSYTSRLVVPGGARVPHAAVTHVGVLPTHRRRGIVSALMARQLRDAAARGEVVASLRATEAVIYERFGYGVASSARSARVAVARARLRPEVPAGGTVRLVDREVTTELLDGVHARAGWTGAIDRPAGWWELRRRLREADQVPHYAVVHGTGGVDDGYALYQPRDIAGRPGGSERTVGVTDFVALDDGARAGLWRHLLSLDMVDTVEFDALALDDPLPLAVVDRRAVELGPARDETWLRLVDVEAALRARAFGEGEPVVVQVSDPLLPENDGAYEIGPKGVARTVAPPDLGVDVATLAAAYLGGTRWRQLAAAGRVDVHDPGAVRRLDVLFAVDALPFSGTFF</sequence>
<dbReference type="InterPro" id="IPR022902">
    <property type="entry name" value="NAcTrfase_Eis"/>
</dbReference>
<reference evidence="7" key="1">
    <citation type="journal article" date="2019" name="Int. J. Syst. Evol. Microbiol.">
        <title>The Global Catalogue of Microorganisms (GCM) 10K type strain sequencing project: providing services to taxonomists for standard genome sequencing and annotation.</title>
        <authorList>
            <consortium name="The Broad Institute Genomics Platform"/>
            <consortium name="The Broad Institute Genome Sequencing Center for Infectious Disease"/>
            <person name="Wu L."/>
            <person name="Ma J."/>
        </authorList>
    </citation>
    <scope>NUCLEOTIDE SEQUENCE [LARGE SCALE GENOMIC DNA]</scope>
    <source>
        <strain evidence="7">KCTC 42087</strain>
    </source>
</reference>
<dbReference type="PROSITE" id="PS51186">
    <property type="entry name" value="GNAT"/>
    <property type="match status" value="1"/>
</dbReference>
<dbReference type="InterPro" id="IPR041380">
    <property type="entry name" value="Acetyltransf_17"/>
</dbReference>
<evidence type="ECO:0000256" key="4">
    <source>
        <dbReference type="HAMAP-Rule" id="MF_01812"/>
    </source>
</evidence>
<dbReference type="InterPro" id="IPR051554">
    <property type="entry name" value="Acetyltransferase_Eis"/>
</dbReference>
<accession>A0ABW0ZS89</accession>
<dbReference type="Proteomes" id="UP001596074">
    <property type="component" value="Unassembled WGS sequence"/>
</dbReference>
<dbReference type="InterPro" id="IPR000182">
    <property type="entry name" value="GNAT_dom"/>
</dbReference>
<proteinExistence type="inferred from homology"/>
<dbReference type="GO" id="GO:0016746">
    <property type="term" value="F:acyltransferase activity"/>
    <property type="evidence" value="ECO:0007669"/>
    <property type="project" value="UniProtKB-KW"/>
</dbReference>
<feature type="active site" description="Proton donor" evidence="4">
    <location>
        <position position="121"/>
    </location>
</feature>
<gene>
    <name evidence="6" type="ORF">ACFPZN_02580</name>
</gene>
<dbReference type="NCBIfam" id="NF002367">
    <property type="entry name" value="PRK01346.1-4"/>
    <property type="match status" value="1"/>
</dbReference>